<protein>
    <submittedName>
        <fullName evidence="8">Sugar carrier protein C</fullName>
    </submittedName>
</protein>
<accession>A0AAV9FQ31</accession>
<evidence type="ECO:0000256" key="2">
    <source>
        <dbReference type="ARBA" id="ARBA00010992"/>
    </source>
</evidence>
<dbReference type="EMBL" id="JAUJYO010000001">
    <property type="protein sequence ID" value="KAK1326954.1"/>
    <property type="molecule type" value="Genomic_DNA"/>
</dbReference>
<keyword evidence="3" id="KW-0813">Transport</keyword>
<proteinExistence type="inferred from homology"/>
<dbReference type="Pfam" id="PF00083">
    <property type="entry name" value="Sugar_tr"/>
    <property type="match status" value="1"/>
</dbReference>
<dbReference type="PANTHER" id="PTHR23500">
    <property type="entry name" value="SOLUTE CARRIER FAMILY 2, FACILITATED GLUCOSE TRANSPORTER"/>
    <property type="match status" value="1"/>
</dbReference>
<dbReference type="InterPro" id="IPR005828">
    <property type="entry name" value="MFS_sugar_transport-like"/>
</dbReference>
<evidence type="ECO:0000256" key="3">
    <source>
        <dbReference type="ARBA" id="ARBA00022448"/>
    </source>
</evidence>
<evidence type="ECO:0000256" key="7">
    <source>
        <dbReference type="SAM" id="Phobius"/>
    </source>
</evidence>
<evidence type="ECO:0000256" key="4">
    <source>
        <dbReference type="ARBA" id="ARBA00022692"/>
    </source>
</evidence>
<feature type="transmembrane region" description="Helical" evidence="7">
    <location>
        <begin position="26"/>
        <end position="45"/>
    </location>
</feature>
<dbReference type="AlphaFoldDB" id="A0AAV9FQ31"/>
<dbReference type="InterPro" id="IPR045262">
    <property type="entry name" value="STP/PLT_plant"/>
</dbReference>
<dbReference type="InterPro" id="IPR036259">
    <property type="entry name" value="MFS_trans_sf"/>
</dbReference>
<dbReference type="SUPFAM" id="SSF103473">
    <property type="entry name" value="MFS general substrate transporter"/>
    <property type="match status" value="1"/>
</dbReference>
<keyword evidence="4 7" id="KW-0812">Transmembrane</keyword>
<gene>
    <name evidence="8" type="primary">STC</name>
    <name evidence="8" type="ORF">QJS10_CPA01g01126</name>
</gene>
<reference evidence="8" key="2">
    <citation type="submission" date="2023-06" db="EMBL/GenBank/DDBJ databases">
        <authorList>
            <person name="Ma L."/>
            <person name="Liu K.-W."/>
            <person name="Li Z."/>
            <person name="Hsiao Y.-Y."/>
            <person name="Qi Y."/>
            <person name="Fu T."/>
            <person name="Tang G."/>
            <person name="Zhang D."/>
            <person name="Sun W.-H."/>
            <person name="Liu D.-K."/>
            <person name="Li Y."/>
            <person name="Chen G.-Z."/>
            <person name="Liu X.-D."/>
            <person name="Liao X.-Y."/>
            <person name="Jiang Y.-T."/>
            <person name="Yu X."/>
            <person name="Hao Y."/>
            <person name="Huang J."/>
            <person name="Zhao X.-W."/>
            <person name="Ke S."/>
            <person name="Chen Y.-Y."/>
            <person name="Wu W.-L."/>
            <person name="Hsu J.-L."/>
            <person name="Lin Y.-F."/>
            <person name="Huang M.-D."/>
            <person name="Li C.-Y."/>
            <person name="Huang L."/>
            <person name="Wang Z.-W."/>
            <person name="Zhao X."/>
            <person name="Zhong W.-Y."/>
            <person name="Peng D.-H."/>
            <person name="Ahmad S."/>
            <person name="Lan S."/>
            <person name="Zhang J.-S."/>
            <person name="Tsai W.-C."/>
            <person name="Van De Peer Y."/>
            <person name="Liu Z.-J."/>
        </authorList>
    </citation>
    <scope>NUCLEOTIDE SEQUENCE</scope>
    <source>
        <strain evidence="8">CP</strain>
        <tissue evidence="8">Leaves</tissue>
    </source>
</reference>
<name>A0AAV9FQ31_ACOCL</name>
<organism evidence="8 9">
    <name type="scientific">Acorus calamus</name>
    <name type="common">Sweet flag</name>
    <dbReference type="NCBI Taxonomy" id="4465"/>
    <lineage>
        <taxon>Eukaryota</taxon>
        <taxon>Viridiplantae</taxon>
        <taxon>Streptophyta</taxon>
        <taxon>Embryophyta</taxon>
        <taxon>Tracheophyta</taxon>
        <taxon>Spermatophyta</taxon>
        <taxon>Magnoliopsida</taxon>
        <taxon>Liliopsida</taxon>
        <taxon>Acoraceae</taxon>
        <taxon>Acorus</taxon>
    </lineage>
</organism>
<dbReference type="PANTHER" id="PTHR23500:SF574">
    <property type="entry name" value="SUGAR TRANSPORT PROTEIN 1"/>
    <property type="match status" value="1"/>
</dbReference>
<keyword evidence="5 7" id="KW-1133">Transmembrane helix</keyword>
<dbReference type="Proteomes" id="UP001180020">
    <property type="component" value="Unassembled WGS sequence"/>
</dbReference>
<comment type="caution">
    <text evidence="8">The sequence shown here is derived from an EMBL/GenBank/DDBJ whole genome shotgun (WGS) entry which is preliminary data.</text>
</comment>
<sequence>MRTVGVACAKRDLSIGDPVTGQSINVSLNMLFTFIIAQVFLIMLYHLKFEIFYFFAFWMFIMIVFVYYLRPETKNVPIGEMVFVLQQHWFWGRQRFAQNCCLSNYTDNPSLAVVISVEAPNAYKGISVNSDL</sequence>
<keyword evidence="9" id="KW-1185">Reference proteome</keyword>
<dbReference type="GO" id="GO:0015144">
    <property type="term" value="F:carbohydrate transmembrane transporter activity"/>
    <property type="evidence" value="ECO:0007669"/>
    <property type="project" value="InterPro"/>
</dbReference>
<reference evidence="8" key="1">
    <citation type="journal article" date="2023" name="Nat. Commun.">
        <title>Diploid and tetraploid genomes of Acorus and the evolution of monocots.</title>
        <authorList>
            <person name="Ma L."/>
            <person name="Liu K.W."/>
            <person name="Li Z."/>
            <person name="Hsiao Y.Y."/>
            <person name="Qi Y."/>
            <person name="Fu T."/>
            <person name="Tang G.D."/>
            <person name="Zhang D."/>
            <person name="Sun W.H."/>
            <person name="Liu D.K."/>
            <person name="Li Y."/>
            <person name="Chen G.Z."/>
            <person name="Liu X.D."/>
            <person name="Liao X.Y."/>
            <person name="Jiang Y.T."/>
            <person name="Yu X."/>
            <person name="Hao Y."/>
            <person name="Huang J."/>
            <person name="Zhao X.W."/>
            <person name="Ke S."/>
            <person name="Chen Y.Y."/>
            <person name="Wu W.L."/>
            <person name="Hsu J.L."/>
            <person name="Lin Y.F."/>
            <person name="Huang M.D."/>
            <person name="Li C.Y."/>
            <person name="Huang L."/>
            <person name="Wang Z.W."/>
            <person name="Zhao X."/>
            <person name="Zhong W.Y."/>
            <person name="Peng D.H."/>
            <person name="Ahmad S."/>
            <person name="Lan S."/>
            <person name="Zhang J.S."/>
            <person name="Tsai W.C."/>
            <person name="Van de Peer Y."/>
            <person name="Liu Z.J."/>
        </authorList>
    </citation>
    <scope>NUCLEOTIDE SEQUENCE</scope>
    <source>
        <strain evidence="8">CP</strain>
    </source>
</reference>
<feature type="transmembrane region" description="Helical" evidence="7">
    <location>
        <begin position="51"/>
        <end position="69"/>
    </location>
</feature>
<comment type="subcellular location">
    <subcellularLocation>
        <location evidence="1">Membrane</location>
    </subcellularLocation>
</comment>
<dbReference type="Gene3D" id="1.20.1250.20">
    <property type="entry name" value="MFS general substrate transporter like domains"/>
    <property type="match status" value="1"/>
</dbReference>
<keyword evidence="6 7" id="KW-0472">Membrane</keyword>
<evidence type="ECO:0000313" key="9">
    <source>
        <dbReference type="Proteomes" id="UP001180020"/>
    </source>
</evidence>
<evidence type="ECO:0000256" key="6">
    <source>
        <dbReference type="ARBA" id="ARBA00023136"/>
    </source>
</evidence>
<evidence type="ECO:0000313" key="8">
    <source>
        <dbReference type="EMBL" id="KAK1326954.1"/>
    </source>
</evidence>
<evidence type="ECO:0000256" key="1">
    <source>
        <dbReference type="ARBA" id="ARBA00004370"/>
    </source>
</evidence>
<evidence type="ECO:0000256" key="5">
    <source>
        <dbReference type="ARBA" id="ARBA00022989"/>
    </source>
</evidence>
<dbReference type="GO" id="GO:0016020">
    <property type="term" value="C:membrane"/>
    <property type="evidence" value="ECO:0007669"/>
    <property type="project" value="UniProtKB-SubCell"/>
</dbReference>
<comment type="similarity">
    <text evidence="2">Belongs to the major facilitator superfamily. Sugar transporter (TC 2.A.1.1) family.</text>
</comment>